<reference evidence="3" key="1">
    <citation type="submission" date="2017-02" db="UniProtKB">
        <authorList>
            <consortium name="WormBaseParasite"/>
        </authorList>
    </citation>
    <scope>IDENTIFICATION</scope>
</reference>
<evidence type="ECO:0000313" key="3">
    <source>
        <dbReference type="WBParaSite" id="HPLM_0000108901-mRNA-1"/>
    </source>
</evidence>
<sequence>MTAYLIDEALDKYKEYKALFSATGMNLRAFVSNCPEVNAQISAEVRAPYEQMELLGIDYDPISDK</sequence>
<proteinExistence type="predicted"/>
<dbReference type="Proteomes" id="UP000268014">
    <property type="component" value="Unassembled WGS sequence"/>
</dbReference>
<dbReference type="EMBL" id="UZAF01001241">
    <property type="protein sequence ID" value="VDO07819.1"/>
    <property type="molecule type" value="Genomic_DNA"/>
</dbReference>
<name>A0A0N4VUX2_HAEPC</name>
<evidence type="ECO:0000313" key="1">
    <source>
        <dbReference type="EMBL" id="VDO07819.1"/>
    </source>
</evidence>
<accession>A0A0N4VUX2</accession>
<dbReference type="OrthoDB" id="429521at2759"/>
<dbReference type="WBParaSite" id="HPLM_0000108901-mRNA-1">
    <property type="protein sequence ID" value="HPLM_0000108901-mRNA-1"/>
    <property type="gene ID" value="HPLM_0000108901"/>
</dbReference>
<gene>
    <name evidence="1" type="ORF">HPLM_LOCUS1090</name>
</gene>
<keyword evidence="2" id="KW-1185">Reference proteome</keyword>
<dbReference type="AlphaFoldDB" id="A0A0N4VUX2"/>
<reference evidence="1 2" key="2">
    <citation type="submission" date="2018-11" db="EMBL/GenBank/DDBJ databases">
        <authorList>
            <consortium name="Pathogen Informatics"/>
        </authorList>
    </citation>
    <scope>NUCLEOTIDE SEQUENCE [LARGE SCALE GENOMIC DNA]</scope>
    <source>
        <strain evidence="1 2">MHpl1</strain>
    </source>
</reference>
<protein>
    <submittedName>
        <fullName evidence="3">4-hydroxyphenylacetate decarboxylase</fullName>
    </submittedName>
</protein>
<evidence type="ECO:0000313" key="2">
    <source>
        <dbReference type="Proteomes" id="UP000268014"/>
    </source>
</evidence>
<organism evidence="3">
    <name type="scientific">Haemonchus placei</name>
    <name type="common">Barber's pole worm</name>
    <dbReference type="NCBI Taxonomy" id="6290"/>
    <lineage>
        <taxon>Eukaryota</taxon>
        <taxon>Metazoa</taxon>
        <taxon>Ecdysozoa</taxon>
        <taxon>Nematoda</taxon>
        <taxon>Chromadorea</taxon>
        <taxon>Rhabditida</taxon>
        <taxon>Rhabditina</taxon>
        <taxon>Rhabditomorpha</taxon>
        <taxon>Strongyloidea</taxon>
        <taxon>Trichostrongylidae</taxon>
        <taxon>Haemonchus</taxon>
    </lineage>
</organism>